<dbReference type="Pfam" id="PF16212">
    <property type="entry name" value="PhoLip_ATPase_C"/>
    <property type="match status" value="1"/>
</dbReference>
<feature type="transmembrane region" description="Helical" evidence="16">
    <location>
        <begin position="1253"/>
        <end position="1271"/>
    </location>
</feature>
<feature type="binding site" evidence="14">
    <location>
        <position position="709"/>
    </location>
    <ligand>
        <name>ATP</name>
        <dbReference type="ChEBI" id="CHEBI:30616"/>
    </ligand>
</feature>
<feature type="transmembrane region" description="Helical" evidence="16">
    <location>
        <begin position="1202"/>
        <end position="1220"/>
    </location>
</feature>
<evidence type="ECO:0000256" key="7">
    <source>
        <dbReference type="ARBA" id="ARBA00022842"/>
    </source>
</evidence>
<comment type="catalytic activity">
    <reaction evidence="11 16">
        <text>ATP + H2O + phospholipidSide 1 = ADP + phosphate + phospholipidSide 2.</text>
        <dbReference type="EC" id="7.6.2.1"/>
    </reaction>
</comment>
<feature type="binding site" evidence="14">
    <location>
        <position position="970"/>
    </location>
    <ligand>
        <name>ATP</name>
        <dbReference type="ChEBI" id="CHEBI:30616"/>
    </ligand>
</feature>
<keyword evidence="21" id="KW-1185">Reference proteome</keyword>
<feature type="binding site" evidence="14">
    <location>
        <position position="654"/>
    </location>
    <ligand>
        <name>ATP</name>
        <dbReference type="ChEBI" id="CHEBI:30616"/>
    </ligand>
</feature>
<evidence type="ECO:0000256" key="13">
    <source>
        <dbReference type="PIRSR" id="PIRSR606539-1"/>
    </source>
</evidence>
<evidence type="ECO:0000256" key="8">
    <source>
        <dbReference type="ARBA" id="ARBA00022967"/>
    </source>
</evidence>
<feature type="binding site" evidence="14">
    <location>
        <position position="481"/>
    </location>
    <ligand>
        <name>ATP</name>
        <dbReference type="ChEBI" id="CHEBI:30616"/>
    </ligand>
</feature>
<dbReference type="InterPro" id="IPR023299">
    <property type="entry name" value="ATPase_P-typ_cyto_dom_N"/>
</dbReference>
<feature type="transmembrane region" description="Helical" evidence="16">
    <location>
        <begin position="1087"/>
        <end position="1107"/>
    </location>
</feature>
<evidence type="ECO:0000259" key="19">
    <source>
        <dbReference type="Pfam" id="PF16212"/>
    </source>
</evidence>
<feature type="compositionally biased region" description="Polar residues" evidence="17">
    <location>
        <begin position="1"/>
        <end position="10"/>
    </location>
</feature>
<organism evidence="20 21">
    <name type="scientific">Ambispora leptoticha</name>
    <dbReference type="NCBI Taxonomy" id="144679"/>
    <lineage>
        <taxon>Eukaryota</taxon>
        <taxon>Fungi</taxon>
        <taxon>Fungi incertae sedis</taxon>
        <taxon>Mucoromycota</taxon>
        <taxon>Glomeromycotina</taxon>
        <taxon>Glomeromycetes</taxon>
        <taxon>Archaeosporales</taxon>
        <taxon>Ambisporaceae</taxon>
        <taxon>Ambispora</taxon>
    </lineage>
</organism>
<feature type="transmembrane region" description="Helical" evidence="16">
    <location>
        <begin position="1137"/>
        <end position="1158"/>
    </location>
</feature>
<dbReference type="NCBIfam" id="TIGR01494">
    <property type="entry name" value="ATPase_P-type"/>
    <property type="match status" value="2"/>
</dbReference>
<dbReference type="InterPro" id="IPR008250">
    <property type="entry name" value="ATPase_P-typ_transduc_dom_A_sf"/>
</dbReference>
<dbReference type="EC" id="7.6.2.1" evidence="16"/>
<keyword evidence="6 14" id="KW-0067">ATP-binding</keyword>
<feature type="binding site" evidence="14">
    <location>
        <position position="885"/>
    </location>
    <ligand>
        <name>ATP</name>
        <dbReference type="ChEBI" id="CHEBI:30616"/>
    </ligand>
</feature>
<feature type="domain" description="P-type ATPase N-terminal" evidence="18">
    <location>
        <begin position="103"/>
        <end position="161"/>
    </location>
</feature>
<dbReference type="InterPro" id="IPR044492">
    <property type="entry name" value="P_typ_ATPase_HD_dom"/>
</dbReference>
<reference evidence="20" key="1">
    <citation type="submission" date="2021-06" db="EMBL/GenBank/DDBJ databases">
        <authorList>
            <person name="Kallberg Y."/>
            <person name="Tangrot J."/>
            <person name="Rosling A."/>
        </authorList>
    </citation>
    <scope>NUCLEOTIDE SEQUENCE</scope>
    <source>
        <strain evidence="20">FL130A</strain>
    </source>
</reference>
<gene>
    <name evidence="20" type="ORF">ALEPTO_LOCUS3331</name>
</gene>
<comment type="subcellular location">
    <subcellularLocation>
        <location evidence="1 16">Membrane</location>
        <topology evidence="1 16">Multi-pass membrane protein</topology>
    </subcellularLocation>
</comment>
<feature type="binding site" evidence="14">
    <location>
        <position position="883"/>
    </location>
    <ligand>
        <name>ATP</name>
        <dbReference type="ChEBI" id="CHEBI:30616"/>
    </ligand>
</feature>
<feature type="binding site" evidence="14">
    <location>
        <position position="732"/>
    </location>
    <ligand>
        <name>ATP</name>
        <dbReference type="ChEBI" id="CHEBI:30616"/>
    </ligand>
</feature>
<feature type="binding site" evidence="15">
    <location>
        <position position="1001"/>
    </location>
    <ligand>
        <name>Mg(2+)</name>
        <dbReference type="ChEBI" id="CHEBI:18420"/>
    </ligand>
</feature>
<evidence type="ECO:0000256" key="6">
    <source>
        <dbReference type="ARBA" id="ARBA00022840"/>
    </source>
</evidence>
<feature type="binding site" evidence="15">
    <location>
        <position position="997"/>
    </location>
    <ligand>
        <name>Mg(2+)</name>
        <dbReference type="ChEBI" id="CHEBI:18420"/>
    </ligand>
</feature>
<dbReference type="OrthoDB" id="377733at2759"/>
<feature type="domain" description="P-type ATPase C-terminal" evidence="19">
    <location>
        <begin position="1023"/>
        <end position="1281"/>
    </location>
</feature>
<dbReference type="InterPro" id="IPR023298">
    <property type="entry name" value="ATPase_P-typ_TM_dom_sf"/>
</dbReference>
<feature type="binding site" evidence="14">
    <location>
        <position position="1000"/>
    </location>
    <ligand>
        <name>ATP</name>
        <dbReference type="ChEBI" id="CHEBI:30616"/>
    </ligand>
</feature>
<comment type="similarity">
    <text evidence="2 16">Belongs to the cation transport ATPase (P-type) (TC 3.A.3) family. Type IV subfamily.</text>
</comment>
<dbReference type="GO" id="GO:0005524">
    <property type="term" value="F:ATP binding"/>
    <property type="evidence" value="ECO:0007669"/>
    <property type="project" value="UniProtKB-UniRule"/>
</dbReference>
<evidence type="ECO:0000313" key="21">
    <source>
        <dbReference type="Proteomes" id="UP000789508"/>
    </source>
</evidence>
<dbReference type="Pfam" id="PF00702">
    <property type="entry name" value="Hydrolase"/>
    <property type="match status" value="1"/>
</dbReference>
<evidence type="ECO:0000256" key="12">
    <source>
        <dbReference type="ARBA" id="ARBA00049128"/>
    </source>
</evidence>
<dbReference type="SFLD" id="SFLDF00027">
    <property type="entry name" value="p-type_atpase"/>
    <property type="match status" value="1"/>
</dbReference>
<evidence type="ECO:0000256" key="1">
    <source>
        <dbReference type="ARBA" id="ARBA00004141"/>
    </source>
</evidence>
<feature type="active site" description="4-aspartylphosphate intermediate" evidence="13">
    <location>
        <position position="479"/>
    </location>
</feature>
<proteinExistence type="inferred from homology"/>
<dbReference type="SUPFAM" id="SSF81660">
    <property type="entry name" value="Metal cation-transporting ATPase, ATP-binding domain N"/>
    <property type="match status" value="1"/>
</dbReference>
<comment type="catalytic activity">
    <reaction evidence="12">
        <text>a 1,2-diacyl-sn-glycero-3-phosphoethanolamine(out) + ATP + H2O = a 1,2-diacyl-sn-glycero-3-phosphoethanolamine(in) + ADP + phosphate + H(+)</text>
        <dbReference type="Rhea" id="RHEA:66132"/>
        <dbReference type="ChEBI" id="CHEBI:15377"/>
        <dbReference type="ChEBI" id="CHEBI:15378"/>
        <dbReference type="ChEBI" id="CHEBI:30616"/>
        <dbReference type="ChEBI" id="CHEBI:43474"/>
        <dbReference type="ChEBI" id="CHEBI:64612"/>
        <dbReference type="ChEBI" id="CHEBI:456216"/>
    </reaction>
    <physiologicalReaction direction="left-to-right" evidence="12">
        <dbReference type="Rhea" id="RHEA:66133"/>
    </physiologicalReaction>
</comment>
<keyword evidence="10 16" id="KW-0472">Membrane</keyword>
<feature type="transmembrane region" description="Helical" evidence="16">
    <location>
        <begin position="1178"/>
        <end position="1195"/>
    </location>
</feature>
<dbReference type="InterPro" id="IPR023214">
    <property type="entry name" value="HAD_sf"/>
</dbReference>
<evidence type="ECO:0000256" key="9">
    <source>
        <dbReference type="ARBA" id="ARBA00022989"/>
    </source>
</evidence>
<feature type="region of interest" description="Disordered" evidence="17">
    <location>
        <begin position="538"/>
        <end position="571"/>
    </location>
</feature>
<keyword evidence="8 16" id="KW-1278">Translocase</keyword>
<keyword evidence="7 15" id="KW-0460">Magnesium</keyword>
<dbReference type="InterPro" id="IPR018303">
    <property type="entry name" value="ATPase_P-typ_P_site"/>
</dbReference>
<dbReference type="Gene3D" id="2.70.150.10">
    <property type="entry name" value="Calcium-transporting ATPase, cytoplasmic transduction domain A"/>
    <property type="match status" value="1"/>
</dbReference>
<feature type="binding site" evidence="14">
    <location>
        <position position="1001"/>
    </location>
    <ligand>
        <name>ATP</name>
        <dbReference type="ChEBI" id="CHEBI:30616"/>
    </ligand>
</feature>
<dbReference type="SFLD" id="SFLDS00003">
    <property type="entry name" value="Haloacid_Dehalogenase"/>
    <property type="match status" value="1"/>
</dbReference>
<dbReference type="InterPro" id="IPR036412">
    <property type="entry name" value="HAD-like_sf"/>
</dbReference>
<evidence type="ECO:0000256" key="5">
    <source>
        <dbReference type="ARBA" id="ARBA00022741"/>
    </source>
</evidence>
<dbReference type="GO" id="GO:0005886">
    <property type="term" value="C:plasma membrane"/>
    <property type="evidence" value="ECO:0007669"/>
    <property type="project" value="TreeGrafter"/>
</dbReference>
<dbReference type="GO" id="GO:0006892">
    <property type="term" value="P:post-Golgi vesicle-mediated transport"/>
    <property type="evidence" value="ECO:0007669"/>
    <property type="project" value="TreeGrafter"/>
</dbReference>
<dbReference type="EMBL" id="CAJVPS010000609">
    <property type="protein sequence ID" value="CAG8497904.1"/>
    <property type="molecule type" value="Genomic_DNA"/>
</dbReference>
<keyword evidence="9 16" id="KW-1133">Transmembrane helix</keyword>
<evidence type="ECO:0000313" key="20">
    <source>
        <dbReference type="EMBL" id="CAG8497904.1"/>
    </source>
</evidence>
<feature type="compositionally biased region" description="Basic and acidic residues" evidence="17">
    <location>
        <begin position="11"/>
        <end position="24"/>
    </location>
</feature>
<dbReference type="InterPro" id="IPR032630">
    <property type="entry name" value="P_typ_ATPase_c"/>
</dbReference>
<accession>A0A9N9EYD3</accession>
<dbReference type="Pfam" id="PF16209">
    <property type="entry name" value="PhoLip_ATPase_N"/>
    <property type="match status" value="1"/>
</dbReference>
<dbReference type="PROSITE" id="PS00154">
    <property type="entry name" value="ATPASE_E1_E2"/>
    <property type="match status" value="1"/>
</dbReference>
<evidence type="ECO:0000256" key="10">
    <source>
        <dbReference type="ARBA" id="ARBA00023136"/>
    </source>
</evidence>
<feature type="transmembrane region" description="Helical" evidence="16">
    <location>
        <begin position="410"/>
        <end position="431"/>
    </location>
</feature>
<keyword evidence="4 15" id="KW-0479">Metal-binding</keyword>
<evidence type="ECO:0000256" key="15">
    <source>
        <dbReference type="PIRSR" id="PIRSR606539-3"/>
    </source>
</evidence>
<keyword evidence="5 14" id="KW-0547">Nucleotide-binding</keyword>
<dbReference type="GO" id="GO:0016887">
    <property type="term" value="F:ATP hydrolysis activity"/>
    <property type="evidence" value="ECO:0007669"/>
    <property type="project" value="InterPro"/>
</dbReference>
<dbReference type="NCBIfam" id="TIGR01652">
    <property type="entry name" value="ATPase-Plipid"/>
    <property type="match status" value="2"/>
</dbReference>
<comment type="caution">
    <text evidence="20">The sequence shown here is derived from an EMBL/GenBank/DDBJ whole genome shotgun (WGS) entry which is preliminary data.</text>
</comment>
<feature type="region of interest" description="Disordered" evidence="17">
    <location>
        <begin position="1"/>
        <end position="66"/>
    </location>
</feature>
<evidence type="ECO:0000256" key="11">
    <source>
        <dbReference type="ARBA" id="ARBA00034036"/>
    </source>
</evidence>
<dbReference type="SFLD" id="SFLDG00002">
    <property type="entry name" value="C1.7:_P-type_atpase_like"/>
    <property type="match status" value="1"/>
</dbReference>
<feature type="transmembrane region" description="Helical" evidence="16">
    <location>
        <begin position="364"/>
        <end position="390"/>
    </location>
</feature>
<feature type="binding site" evidence="14">
    <location>
        <position position="976"/>
    </location>
    <ligand>
        <name>ATP</name>
        <dbReference type="ChEBI" id="CHEBI:30616"/>
    </ligand>
</feature>
<evidence type="ECO:0000256" key="16">
    <source>
        <dbReference type="RuleBase" id="RU362033"/>
    </source>
</evidence>
<dbReference type="GO" id="GO:0140326">
    <property type="term" value="F:ATPase-coupled intramembrane lipid transporter activity"/>
    <property type="evidence" value="ECO:0007669"/>
    <property type="project" value="UniProtKB-EC"/>
</dbReference>
<dbReference type="FunFam" id="3.40.50.1000:FF:000172">
    <property type="entry name" value="Phospholipid-transporting ATPase"/>
    <property type="match status" value="1"/>
</dbReference>
<feature type="binding site" evidence="15">
    <location>
        <position position="479"/>
    </location>
    <ligand>
        <name>Mg(2+)</name>
        <dbReference type="ChEBI" id="CHEBI:18420"/>
    </ligand>
</feature>
<evidence type="ECO:0000256" key="2">
    <source>
        <dbReference type="ARBA" id="ARBA00008109"/>
    </source>
</evidence>
<dbReference type="PANTHER" id="PTHR24092:SF174">
    <property type="entry name" value="PHOSPHOLIPID-TRANSPORTING ATPASE DNF3-RELATED"/>
    <property type="match status" value="1"/>
</dbReference>
<evidence type="ECO:0000256" key="17">
    <source>
        <dbReference type="SAM" id="MobiDB-lite"/>
    </source>
</evidence>
<dbReference type="SUPFAM" id="SSF81653">
    <property type="entry name" value="Calcium ATPase, transduction domain A"/>
    <property type="match status" value="1"/>
</dbReference>
<comment type="cofactor">
    <cofactor evidence="15">
        <name>Mg(2+)</name>
        <dbReference type="ChEBI" id="CHEBI:18420"/>
    </cofactor>
</comment>
<evidence type="ECO:0000256" key="4">
    <source>
        <dbReference type="ARBA" id="ARBA00022723"/>
    </source>
</evidence>
<dbReference type="InterPro" id="IPR001757">
    <property type="entry name" value="P_typ_ATPase"/>
</dbReference>
<dbReference type="SUPFAM" id="SSF81665">
    <property type="entry name" value="Calcium ATPase, transmembrane domain M"/>
    <property type="match status" value="1"/>
</dbReference>
<dbReference type="InterPro" id="IPR006539">
    <property type="entry name" value="P-type_ATPase_IV"/>
</dbReference>
<dbReference type="PANTHER" id="PTHR24092">
    <property type="entry name" value="PROBABLE PHOSPHOLIPID-TRANSPORTING ATPASE"/>
    <property type="match status" value="1"/>
</dbReference>
<dbReference type="Pfam" id="PF13246">
    <property type="entry name" value="Cation_ATPase"/>
    <property type="match status" value="1"/>
</dbReference>
<sequence length="1338" mass="151948">MSSSNNNNEYTKIKIDNDNEDGRYARPRPPSIPQRVMENENDSKRTSNPMEPQHQRRRSSLVQKSASIRRTARRLSVLITGGSDDDNQRTIKLSPEDKLIDHTTENSFIDNSITTARYTFWNFLPKQLAAQFSKVANLYFLFVAGLQMVPGWSPTGQFTTIIPLSVFISIAMAHEGFDDIRRHRQDSVENNKDCSVLRIIKDNLTGQYVGVWDTKKWKDVKVGDYIRVQAQEWIPADLLLLHSEGEEGICYVETAALDGETNLKQKQALKSTNDLLHNKEALANFCAEVITEKPNQDLYNFDGSITLSNGENLPLTTNQILLRGTILRNTPEVYGVAIFTGEETKLRMNASKNIRTKAPSIQRLINRVVVIIFSFVVILAASFTLLAHFWEKKSAKHAWYFENSIHKSDTAVSLFGFVVLFNTMIPISLYVTMEIIKLAQTYFINNDIQMYHEPSDTPAEARTSTINEDLGQVSYVFSDKTGTLTENIMLFRKISVGGRAFLHDMDIRRIEEDEFFEKLKKAQQKRLHYRVSLRNRDSHSFNDDSQDATPETSDSVRRRGSTRSGHFSMIAPMTNTKSPLYASNSLSSSKSLKEGKHKMHSTLDLLTIIQRQSHTPFGRSARWFLLAIALCHTCVPEIDQETDEVFYQAASPDEFALVTAAKELGYVVIDRTMGTVSLRINNDGPNGLIEENQSTTSFEKYEILNVIEFSSKRKRMSIIYRLPDGRICLLCKGADSIIVERLKPLKNNGKSHDDKKKRYSDTTISEDISDSGLMPDYFPIRDEAWKYKQTMYHIEDFATEGLRTLLYAHRFLDEEEYAQWNKQYTEASMAIVDRQAKLEEVADNIEYNLELTGATAIEDKLQEGVPQTIDKLQNAGIRVWMLTGDKRETAINIGHSCSLIKDNSTPIIIDSDCNLKSFMDKTIKDIKSGKAQHPVAVVDGATLMLIEKDSQLMKAFFELGIICDAVICCRVSPSQKALVVRSVRERLNHHVTLAIGDGANDIAMIQEAHVGIGITGREGLQAARSSDYSIAQFRFLCDLLFVHGRWSYIRVSKFVLGTFYKCMCFYLTQGLYQFFTGFSGTSLYEQWTLSFYNTLFSSLPVIVIGMFEKDLKRKTLLAFPELYSIGQTCSAFNLKNFFSWMGAAVYQAIVVLAVPFILHSYLLGYEIRSEGSPQLYELGLQVYTAVVFVVTIKIAYLECHNWTIITHITSFLTMLGWFLYQTLYSILYPSNTNAGVTYDVQGTFQKIGIRPEFWVNIMITVAIALLPNYLVKIIKAITLPTDVDIFQEKERDPDFRKNITQLESGFGIGADRRLIVSSLVKVAILQQQPLLLLVTLQR</sequence>
<name>A0A9N9EYD3_9GLOM</name>
<dbReference type="SUPFAM" id="SSF56784">
    <property type="entry name" value="HAD-like"/>
    <property type="match status" value="1"/>
</dbReference>
<feature type="binding site" evidence="15">
    <location>
        <position position="481"/>
    </location>
    <ligand>
        <name>Mg(2+)</name>
        <dbReference type="ChEBI" id="CHEBI:18420"/>
    </ligand>
</feature>
<protein>
    <recommendedName>
        <fullName evidence="16">Phospholipid-transporting ATPase</fullName>
        <ecNumber evidence="16">7.6.2.1</ecNumber>
    </recommendedName>
</protein>
<dbReference type="GO" id="GO:0005802">
    <property type="term" value="C:trans-Golgi network"/>
    <property type="evidence" value="ECO:0007669"/>
    <property type="project" value="TreeGrafter"/>
</dbReference>
<dbReference type="PRINTS" id="PR00119">
    <property type="entry name" value="CATATPASE"/>
</dbReference>
<evidence type="ECO:0000256" key="14">
    <source>
        <dbReference type="PIRSR" id="PIRSR606539-2"/>
    </source>
</evidence>
<dbReference type="Gene3D" id="3.40.1110.10">
    <property type="entry name" value="Calcium-transporting ATPase, cytoplasmic domain N"/>
    <property type="match status" value="1"/>
</dbReference>
<dbReference type="GO" id="GO:0045332">
    <property type="term" value="P:phospholipid translocation"/>
    <property type="evidence" value="ECO:0007669"/>
    <property type="project" value="TreeGrafter"/>
</dbReference>
<dbReference type="Gene3D" id="3.40.50.1000">
    <property type="entry name" value="HAD superfamily/HAD-like"/>
    <property type="match status" value="1"/>
</dbReference>
<feature type="binding site" evidence="14">
    <location>
        <position position="884"/>
    </location>
    <ligand>
        <name>ATP</name>
        <dbReference type="ChEBI" id="CHEBI:30616"/>
    </ligand>
</feature>
<dbReference type="InterPro" id="IPR032631">
    <property type="entry name" value="P-type_ATPase_N"/>
</dbReference>
<dbReference type="CDD" id="cd02073">
    <property type="entry name" value="P-type_ATPase_APLT_Dnf-like"/>
    <property type="match status" value="1"/>
</dbReference>
<keyword evidence="3 16" id="KW-0812">Transmembrane</keyword>
<dbReference type="GO" id="GO:0000287">
    <property type="term" value="F:magnesium ion binding"/>
    <property type="evidence" value="ECO:0007669"/>
    <property type="project" value="UniProtKB-UniRule"/>
</dbReference>
<evidence type="ECO:0000256" key="3">
    <source>
        <dbReference type="ARBA" id="ARBA00022692"/>
    </source>
</evidence>
<feature type="binding site" evidence="14">
    <location>
        <position position="479"/>
    </location>
    <ligand>
        <name>ATP</name>
        <dbReference type="ChEBI" id="CHEBI:30616"/>
    </ligand>
</feature>
<dbReference type="GO" id="GO:0032456">
    <property type="term" value="P:endocytic recycling"/>
    <property type="evidence" value="ECO:0007669"/>
    <property type="project" value="TreeGrafter"/>
</dbReference>
<dbReference type="Proteomes" id="UP000789508">
    <property type="component" value="Unassembled WGS sequence"/>
</dbReference>
<evidence type="ECO:0000259" key="18">
    <source>
        <dbReference type="Pfam" id="PF16209"/>
    </source>
</evidence>
<feature type="binding site" evidence="14">
    <location>
        <position position="803"/>
    </location>
    <ligand>
        <name>ATP</name>
        <dbReference type="ChEBI" id="CHEBI:30616"/>
    </ligand>
</feature>
<feature type="binding site" evidence="14">
    <location>
        <position position="480"/>
    </location>
    <ligand>
        <name>ATP</name>
        <dbReference type="ChEBI" id="CHEBI:30616"/>
    </ligand>
</feature>